<reference evidence="1 2" key="1">
    <citation type="submission" date="2016-12" db="EMBL/GenBank/DDBJ databases">
        <title>Thioflexothrix psekupsii D3 genome sequencing and assembly.</title>
        <authorList>
            <person name="Fomenkov A."/>
            <person name="Vincze T."/>
            <person name="Grabovich M."/>
            <person name="Anton B.P."/>
            <person name="Dubinina G."/>
            <person name="Orlova M."/>
            <person name="Belousova E."/>
            <person name="Roberts R.J."/>
        </authorList>
    </citation>
    <scope>NUCLEOTIDE SEQUENCE [LARGE SCALE GENOMIC DNA]</scope>
    <source>
        <strain evidence="1">D3</strain>
    </source>
</reference>
<protein>
    <submittedName>
        <fullName evidence="1">Uncharacterized protein</fullName>
    </submittedName>
</protein>
<dbReference type="EMBL" id="MSLT01000012">
    <property type="protein sequence ID" value="OUD13808.1"/>
    <property type="molecule type" value="Genomic_DNA"/>
</dbReference>
<name>A0A251X6V5_9GAMM</name>
<comment type="caution">
    <text evidence="1">The sequence shown here is derived from an EMBL/GenBank/DDBJ whole genome shotgun (WGS) entry which is preliminary data.</text>
</comment>
<sequence>MPALSELKKKADHLRSDNIELDRDQKLKAATLAELGRKVKKIHLYLFELSRELNFVQPDIYANYEVKGFSTLEHLKQQDYVLCDYDEAQHEFVLRFSCVGQFKFRFAKANKIHAKNQRDYLVSHNLRFHHREEYDGNHQLTRVLFDLEPLIYIEFKFTANAKTQKIDLSLRNFDGLGRQHYSLDPRKIDDVFLDELAKFICREKHALPLEERYQLTQQGKDMIIRHRKEKTQQENDDFDKWLAQTQASLDREERRLKRGFLGLLNPSNWV</sequence>
<gene>
    <name evidence="1" type="ORF">TPSD3_05505</name>
</gene>
<keyword evidence="2" id="KW-1185">Reference proteome</keyword>
<dbReference type="AlphaFoldDB" id="A0A251X6V5"/>
<proteinExistence type="predicted"/>
<organism evidence="1 2">
    <name type="scientific">Thioflexithrix psekupsensis</name>
    <dbReference type="NCBI Taxonomy" id="1570016"/>
    <lineage>
        <taxon>Bacteria</taxon>
        <taxon>Pseudomonadati</taxon>
        <taxon>Pseudomonadota</taxon>
        <taxon>Gammaproteobacteria</taxon>
        <taxon>Thiotrichales</taxon>
        <taxon>Thioflexithrix</taxon>
    </lineage>
</organism>
<accession>A0A251X6V5</accession>
<evidence type="ECO:0000313" key="2">
    <source>
        <dbReference type="Proteomes" id="UP000194798"/>
    </source>
</evidence>
<evidence type="ECO:0000313" key="1">
    <source>
        <dbReference type="EMBL" id="OUD13808.1"/>
    </source>
</evidence>
<dbReference type="Proteomes" id="UP000194798">
    <property type="component" value="Unassembled WGS sequence"/>
</dbReference>
<dbReference type="OrthoDB" id="5569064at2"/>